<name>T1JML3_STRMM</name>
<feature type="compositionally biased region" description="Basic and acidic residues" evidence="1">
    <location>
        <begin position="38"/>
        <end position="53"/>
    </location>
</feature>
<dbReference type="Proteomes" id="UP000014500">
    <property type="component" value="Unassembled WGS sequence"/>
</dbReference>
<organism evidence="2 3">
    <name type="scientific">Strigamia maritima</name>
    <name type="common">European centipede</name>
    <name type="synonym">Geophilus maritimus</name>
    <dbReference type="NCBI Taxonomy" id="126957"/>
    <lineage>
        <taxon>Eukaryota</taxon>
        <taxon>Metazoa</taxon>
        <taxon>Ecdysozoa</taxon>
        <taxon>Arthropoda</taxon>
        <taxon>Myriapoda</taxon>
        <taxon>Chilopoda</taxon>
        <taxon>Pleurostigmophora</taxon>
        <taxon>Geophilomorpha</taxon>
        <taxon>Linotaeniidae</taxon>
        <taxon>Strigamia</taxon>
    </lineage>
</organism>
<keyword evidence="3" id="KW-1185">Reference proteome</keyword>
<dbReference type="HOGENOM" id="CLU_1847620_0_0_1"/>
<accession>T1JML3</accession>
<reference evidence="2" key="2">
    <citation type="submission" date="2015-02" db="UniProtKB">
        <authorList>
            <consortium name="EnsemblMetazoa"/>
        </authorList>
    </citation>
    <scope>IDENTIFICATION</scope>
</reference>
<sequence>MRLYIPSDKPVGWPIADIDDNNEENLTAPSQLKIIASSDKKSATPQHTDDNKDTVPAQSSNKGGKPQTTAAKDQSNAIARPLPKKRGRPPKNVSKPNNDTYQVAKNRYFFNKVAKKSNIFRYFIATLLVLFYSDRSSEK</sequence>
<dbReference type="EMBL" id="JH431302">
    <property type="status" value="NOT_ANNOTATED_CDS"/>
    <property type="molecule type" value="Genomic_DNA"/>
</dbReference>
<dbReference type="AlphaFoldDB" id="T1JML3"/>
<feature type="compositionally biased region" description="Polar residues" evidence="1">
    <location>
        <begin position="56"/>
        <end position="77"/>
    </location>
</feature>
<protein>
    <submittedName>
        <fullName evidence="2">Uncharacterized protein</fullName>
    </submittedName>
</protein>
<reference evidence="3" key="1">
    <citation type="submission" date="2011-05" db="EMBL/GenBank/DDBJ databases">
        <authorList>
            <person name="Richards S.R."/>
            <person name="Qu J."/>
            <person name="Jiang H."/>
            <person name="Jhangiani S.N."/>
            <person name="Agravi P."/>
            <person name="Goodspeed R."/>
            <person name="Gross S."/>
            <person name="Mandapat C."/>
            <person name="Jackson L."/>
            <person name="Mathew T."/>
            <person name="Pu L."/>
            <person name="Thornton R."/>
            <person name="Saada N."/>
            <person name="Wilczek-Boney K.B."/>
            <person name="Lee S."/>
            <person name="Kovar C."/>
            <person name="Wu Y."/>
            <person name="Scherer S.E."/>
            <person name="Worley K.C."/>
            <person name="Muzny D.M."/>
            <person name="Gibbs R."/>
        </authorList>
    </citation>
    <scope>NUCLEOTIDE SEQUENCE</scope>
    <source>
        <strain evidence="3">Brora</strain>
    </source>
</reference>
<proteinExistence type="predicted"/>
<dbReference type="PhylomeDB" id="T1JML3"/>
<feature type="region of interest" description="Disordered" evidence="1">
    <location>
        <begin position="1"/>
        <end position="101"/>
    </location>
</feature>
<dbReference type="EnsemblMetazoa" id="SMAR015093-RA">
    <property type="protein sequence ID" value="SMAR015093-PA"/>
    <property type="gene ID" value="SMAR015093"/>
</dbReference>
<evidence type="ECO:0000313" key="2">
    <source>
        <dbReference type="EnsemblMetazoa" id="SMAR015093-PA"/>
    </source>
</evidence>
<evidence type="ECO:0000313" key="3">
    <source>
        <dbReference type="Proteomes" id="UP000014500"/>
    </source>
</evidence>
<evidence type="ECO:0000256" key="1">
    <source>
        <dbReference type="SAM" id="MobiDB-lite"/>
    </source>
</evidence>